<organism evidence="1 2">
    <name type="scientific">Caenorhabditis japonica</name>
    <dbReference type="NCBI Taxonomy" id="281687"/>
    <lineage>
        <taxon>Eukaryota</taxon>
        <taxon>Metazoa</taxon>
        <taxon>Ecdysozoa</taxon>
        <taxon>Nematoda</taxon>
        <taxon>Chromadorea</taxon>
        <taxon>Rhabditida</taxon>
        <taxon>Rhabditina</taxon>
        <taxon>Rhabditomorpha</taxon>
        <taxon>Rhabditoidea</taxon>
        <taxon>Rhabditidae</taxon>
        <taxon>Peloderinae</taxon>
        <taxon>Caenorhabditis</taxon>
    </lineage>
</organism>
<evidence type="ECO:0000313" key="2">
    <source>
        <dbReference type="Proteomes" id="UP000005237"/>
    </source>
</evidence>
<sequence>MMFEYEEDEDPMELPKQVEEIKHHSTDHSGSPQENPFRFSFDTGSKRAASMFVTPSSEDLIAYGTRHLLDSPTAVQPFFVTELCAQLICEVIFFQSALIRLSDYHFFVSLLNVL</sequence>
<evidence type="ECO:0000313" key="1">
    <source>
        <dbReference type="EnsemblMetazoa" id="CJA24074b.1"/>
    </source>
</evidence>
<dbReference type="AlphaFoldDB" id="A0A8R1E4N8"/>
<reference evidence="2" key="1">
    <citation type="submission" date="2010-08" db="EMBL/GenBank/DDBJ databases">
        <authorList>
            <consortium name="Caenorhabditis japonica Sequencing Consortium"/>
            <person name="Wilson R.K."/>
        </authorList>
    </citation>
    <scope>NUCLEOTIDE SEQUENCE [LARGE SCALE GENOMIC DNA]</scope>
    <source>
        <strain evidence="2">DF5081</strain>
    </source>
</reference>
<reference evidence="1" key="2">
    <citation type="submission" date="2022-06" db="UniProtKB">
        <authorList>
            <consortium name="EnsemblMetazoa"/>
        </authorList>
    </citation>
    <scope>IDENTIFICATION</scope>
    <source>
        <strain evidence="1">DF5081</strain>
    </source>
</reference>
<name>A0A8R1E4N8_CAEJA</name>
<dbReference type="Proteomes" id="UP000005237">
    <property type="component" value="Unassembled WGS sequence"/>
</dbReference>
<keyword evidence="2" id="KW-1185">Reference proteome</keyword>
<accession>A0A8R1E4N8</accession>
<proteinExistence type="predicted"/>
<dbReference type="EnsemblMetazoa" id="CJA24074b.1">
    <property type="protein sequence ID" value="CJA24074b.1"/>
    <property type="gene ID" value="WBGene00179646"/>
</dbReference>
<protein>
    <submittedName>
        <fullName evidence="1">Uncharacterized protein</fullName>
    </submittedName>
</protein>